<sequence length="240" mass="28896">MEEIKIGSINMLLHRKEIKNLHINVLPPDGQVRISAPQRMSDLAIRMAVIHRIPWIKKQQRAFAIQQRQSEREMISGESHYLWGKRYRLDVICRNGQHQVFVQHDLLNLYVSPNTSRDNRFKVLQDFYREAVKKESQKLISKWVEKMNVPKPIWQVRKMRTMWGSCNIEKRRILLNLELAKKPVECLEYVIVHELAHFLERYHNAHFRDILDNYLPSWRERRNLLSEYPLADECWNFGLE</sequence>
<dbReference type="PANTHER" id="PTHR30399:SF1">
    <property type="entry name" value="UTP PYROPHOSPHATASE"/>
    <property type="match status" value="1"/>
</dbReference>
<dbReference type="RefSeq" id="WP_109235562.1">
    <property type="nucleotide sequence ID" value="NZ_BMXZ01000001.1"/>
</dbReference>
<gene>
    <name evidence="2" type="ORF">DC082_02195</name>
</gene>
<keyword evidence="3" id="KW-1185">Reference proteome</keyword>
<reference evidence="2 3" key="1">
    <citation type="journal article" date="2018" name="Genome Announc.">
        <title>Ignatzschineria cameli sp. nov., isolated from necrotic foot tissue of dromedaries (Camelus dromedarius) and associated maggots (Wohlfahrtia species) in Dubai.</title>
        <authorList>
            <person name="Tsang C.C."/>
            <person name="Tang J.Y."/>
            <person name="Fong J.Y."/>
            <person name="Kinne J."/>
            <person name="Lee H.H."/>
            <person name="Joseph M."/>
            <person name="Jose S."/>
            <person name="Schuster R.K."/>
            <person name="Tang Y."/>
            <person name="Sivakumar S."/>
            <person name="Chen J.H."/>
            <person name="Teng J.L."/>
            <person name="Lau S.K."/>
            <person name="Wernery U."/>
            <person name="Woo P.C."/>
        </authorList>
    </citation>
    <scope>NUCLEOTIDE SEQUENCE [LARGE SCALE GENOMIC DNA]</scope>
    <source>
        <strain evidence="2 3">KCTC 22643</strain>
    </source>
</reference>
<protein>
    <submittedName>
        <fullName evidence="2">Metal-dependent hydrolase</fullName>
    </submittedName>
</protein>
<name>A0A2U2AMD1_9GAMM</name>
<dbReference type="AlphaFoldDB" id="A0A2U2AMD1"/>
<dbReference type="InterPro" id="IPR053136">
    <property type="entry name" value="UTP_pyrophosphatase-like"/>
</dbReference>
<dbReference type="CDD" id="cd07344">
    <property type="entry name" value="M48_yhfN_like"/>
    <property type="match status" value="1"/>
</dbReference>
<dbReference type="InterPro" id="IPR002725">
    <property type="entry name" value="YgjP-like_metallopeptidase"/>
</dbReference>
<evidence type="ECO:0000313" key="2">
    <source>
        <dbReference type="EMBL" id="PWD84374.1"/>
    </source>
</evidence>
<comment type="caution">
    <text evidence="2">The sequence shown here is derived from an EMBL/GenBank/DDBJ whole genome shotgun (WGS) entry which is preliminary data.</text>
</comment>
<accession>A0A2U2AMD1</accession>
<dbReference type="Gene3D" id="3.30.2010.10">
    <property type="entry name" value="Metalloproteases ('zincins'), catalytic domain"/>
    <property type="match status" value="1"/>
</dbReference>
<dbReference type="Proteomes" id="UP000244948">
    <property type="component" value="Unassembled WGS sequence"/>
</dbReference>
<keyword evidence="2" id="KW-0378">Hydrolase</keyword>
<evidence type="ECO:0000313" key="3">
    <source>
        <dbReference type="Proteomes" id="UP000244948"/>
    </source>
</evidence>
<evidence type="ECO:0000259" key="1">
    <source>
        <dbReference type="Pfam" id="PF01863"/>
    </source>
</evidence>
<dbReference type="GO" id="GO:0016787">
    <property type="term" value="F:hydrolase activity"/>
    <property type="evidence" value="ECO:0007669"/>
    <property type="project" value="UniProtKB-KW"/>
</dbReference>
<proteinExistence type="predicted"/>
<feature type="domain" description="YgjP-like metallopeptidase" evidence="1">
    <location>
        <begin position="26"/>
        <end position="227"/>
    </location>
</feature>
<dbReference type="Pfam" id="PF01863">
    <property type="entry name" value="YgjP-like"/>
    <property type="match status" value="1"/>
</dbReference>
<dbReference type="PANTHER" id="PTHR30399">
    <property type="entry name" value="UNCHARACTERIZED PROTEIN YGJP"/>
    <property type="match status" value="1"/>
</dbReference>
<dbReference type="EMBL" id="QEWR01000002">
    <property type="protein sequence ID" value="PWD84374.1"/>
    <property type="molecule type" value="Genomic_DNA"/>
</dbReference>
<organism evidence="2 3">
    <name type="scientific">Ignatzschineria indica</name>
    <dbReference type="NCBI Taxonomy" id="472583"/>
    <lineage>
        <taxon>Bacteria</taxon>
        <taxon>Pseudomonadati</taxon>
        <taxon>Pseudomonadota</taxon>
        <taxon>Gammaproteobacteria</taxon>
        <taxon>Cardiobacteriales</taxon>
        <taxon>Ignatzschineriaceae</taxon>
        <taxon>Ignatzschineria</taxon>
    </lineage>
</organism>